<dbReference type="EMBL" id="BPWL01000006">
    <property type="protein sequence ID" value="GJJ11654.1"/>
    <property type="molecule type" value="Genomic_DNA"/>
</dbReference>
<evidence type="ECO:0000313" key="2">
    <source>
        <dbReference type="EMBL" id="GJJ11654.1"/>
    </source>
</evidence>
<evidence type="ECO:0008006" key="4">
    <source>
        <dbReference type="Google" id="ProtNLM"/>
    </source>
</evidence>
<comment type="caution">
    <text evidence="2">The sequence shown here is derived from an EMBL/GenBank/DDBJ whole genome shotgun (WGS) entry which is preliminary data.</text>
</comment>
<evidence type="ECO:0000313" key="3">
    <source>
        <dbReference type="Proteomes" id="UP001050691"/>
    </source>
</evidence>
<protein>
    <recommendedName>
        <fullName evidence="4">Methyltransferase</fullName>
    </recommendedName>
</protein>
<dbReference type="Proteomes" id="UP001050691">
    <property type="component" value="Unassembled WGS sequence"/>
</dbReference>
<dbReference type="PANTHER" id="PTHR34598:SF1">
    <property type="entry name" value="PUTATIVE (AFU_ORTHOLOGUE AFUA_3G13140)-RELATED"/>
    <property type="match status" value="1"/>
</dbReference>
<sequence length="287" mass="33004">MADVEIATVPVSLNYYQPPADGSKPWVRAGSDLDPKAPPTNFSYEEKQVIIENIRGHESEYDLDSSGFLFYKHESEFKNFEDETAIQDVYYKESIKLIKKVTGANRVVLFDHTVRKHRPGLVNGTDGVLRGPATRVHVDQTPKGAINRVHRHTSEELAPLLLKHRFQIVNLWRPINHPAFDYPLALCDYRSVDWEKDLVPAEFRYPDRVGEAFYVNYNSQHKWKYQRGMRPDEVIFVKCFDSRDDGKTAILTPHTAFADPTSPKDALPRESIELRALVFYDDLPNDA</sequence>
<organism evidence="2 3">
    <name type="scientific">Clathrus columnatus</name>
    <dbReference type="NCBI Taxonomy" id="1419009"/>
    <lineage>
        <taxon>Eukaryota</taxon>
        <taxon>Fungi</taxon>
        <taxon>Dikarya</taxon>
        <taxon>Basidiomycota</taxon>
        <taxon>Agaricomycotina</taxon>
        <taxon>Agaricomycetes</taxon>
        <taxon>Phallomycetidae</taxon>
        <taxon>Phallales</taxon>
        <taxon>Clathraceae</taxon>
        <taxon>Clathrus</taxon>
    </lineage>
</organism>
<dbReference type="PANTHER" id="PTHR34598">
    <property type="entry name" value="BLL6449 PROTEIN"/>
    <property type="match status" value="1"/>
</dbReference>
<proteinExistence type="inferred from homology"/>
<comment type="similarity">
    <text evidence="1">Belongs to the asaB hydroxylase/desaturase family.</text>
</comment>
<accession>A0AAV5AAL9</accession>
<dbReference type="InterPro" id="IPR044053">
    <property type="entry name" value="AsaB-like"/>
</dbReference>
<reference evidence="2" key="1">
    <citation type="submission" date="2021-10" db="EMBL/GenBank/DDBJ databases">
        <title>De novo Genome Assembly of Clathrus columnatus (Basidiomycota, Fungi) Using Illumina and Nanopore Sequence Data.</title>
        <authorList>
            <person name="Ogiso-Tanaka E."/>
            <person name="Itagaki H."/>
            <person name="Hosoya T."/>
            <person name="Hosaka K."/>
        </authorList>
    </citation>
    <scope>NUCLEOTIDE SEQUENCE</scope>
    <source>
        <strain evidence="2">MO-923</strain>
    </source>
</reference>
<dbReference type="NCBIfam" id="NF041278">
    <property type="entry name" value="CmcJ_NvfI_EfuI"/>
    <property type="match status" value="1"/>
</dbReference>
<gene>
    <name evidence="2" type="ORF">Clacol_005890</name>
</gene>
<evidence type="ECO:0000256" key="1">
    <source>
        <dbReference type="ARBA" id="ARBA00023604"/>
    </source>
</evidence>
<dbReference type="GO" id="GO:0016491">
    <property type="term" value="F:oxidoreductase activity"/>
    <property type="evidence" value="ECO:0007669"/>
    <property type="project" value="InterPro"/>
</dbReference>
<dbReference type="AlphaFoldDB" id="A0AAV5AAL9"/>
<name>A0AAV5AAL9_9AGAM</name>
<keyword evidence="3" id="KW-1185">Reference proteome</keyword>